<name>A0ABS5FVI2_9BRAD</name>
<evidence type="ECO:0000313" key="1">
    <source>
        <dbReference type="EMBL" id="MBR0800853.1"/>
    </source>
</evidence>
<dbReference type="Gene3D" id="1.10.443.10">
    <property type="entry name" value="Intergrase catalytic core"/>
    <property type="match status" value="1"/>
</dbReference>
<dbReference type="Proteomes" id="UP001315278">
    <property type="component" value="Unassembled WGS sequence"/>
</dbReference>
<keyword evidence="2" id="KW-1185">Reference proteome</keyword>
<dbReference type="RefSeq" id="WP_212495095.1">
    <property type="nucleotide sequence ID" value="NZ_JAFCJH010000064.1"/>
</dbReference>
<reference evidence="2" key="1">
    <citation type="journal article" date="2021" name="ISME J.">
        <title>Evolutionary origin and ecological implication of a unique nif island in free-living Bradyrhizobium lineages.</title>
        <authorList>
            <person name="Tao J."/>
        </authorList>
    </citation>
    <scope>NUCLEOTIDE SEQUENCE [LARGE SCALE GENOMIC DNA]</scope>
    <source>
        <strain evidence="2">SZCCT0434</strain>
    </source>
</reference>
<dbReference type="InterPro" id="IPR013762">
    <property type="entry name" value="Integrase-like_cat_sf"/>
</dbReference>
<accession>A0ABS5FVI2</accession>
<protein>
    <recommendedName>
        <fullName evidence="3">Integrase</fullName>
    </recommendedName>
</protein>
<proteinExistence type="predicted"/>
<evidence type="ECO:0008006" key="3">
    <source>
        <dbReference type="Google" id="ProtNLM"/>
    </source>
</evidence>
<organism evidence="1 2">
    <name type="scientific">Bradyrhizobium jicamae</name>
    <dbReference type="NCBI Taxonomy" id="280332"/>
    <lineage>
        <taxon>Bacteria</taxon>
        <taxon>Pseudomonadati</taxon>
        <taxon>Pseudomonadota</taxon>
        <taxon>Alphaproteobacteria</taxon>
        <taxon>Hyphomicrobiales</taxon>
        <taxon>Nitrobacteraceae</taxon>
        <taxon>Bradyrhizobium</taxon>
    </lineage>
</organism>
<evidence type="ECO:0000313" key="2">
    <source>
        <dbReference type="Proteomes" id="UP001315278"/>
    </source>
</evidence>
<comment type="caution">
    <text evidence="1">The sequence shown here is derived from an EMBL/GenBank/DDBJ whole genome shotgun (WGS) entry which is preliminary data.</text>
</comment>
<sequence>MRYRYLDLDRKNWEICESLEETKKHGIRVKRPKTKAGRRHISLPDIVVTALREHCRGS</sequence>
<dbReference type="EMBL" id="JAFCJH010000064">
    <property type="protein sequence ID" value="MBR0800853.1"/>
    <property type="molecule type" value="Genomic_DNA"/>
</dbReference>
<gene>
    <name evidence="1" type="ORF">JQ615_36380</name>
</gene>